<evidence type="ECO:0000313" key="6">
    <source>
        <dbReference type="EMBL" id="GAH76747.1"/>
    </source>
</evidence>
<dbReference type="GO" id="GO:0016887">
    <property type="term" value="F:ATP hydrolysis activity"/>
    <property type="evidence" value="ECO:0007669"/>
    <property type="project" value="InterPro"/>
</dbReference>
<dbReference type="Pfam" id="PF00005">
    <property type="entry name" value="ABC_tran"/>
    <property type="match status" value="1"/>
</dbReference>
<dbReference type="AlphaFoldDB" id="X1I4V3"/>
<organism evidence="6">
    <name type="scientific">marine sediment metagenome</name>
    <dbReference type="NCBI Taxonomy" id="412755"/>
    <lineage>
        <taxon>unclassified sequences</taxon>
        <taxon>metagenomes</taxon>
        <taxon>ecological metagenomes</taxon>
    </lineage>
</organism>
<dbReference type="InterPro" id="IPR027417">
    <property type="entry name" value="P-loop_NTPase"/>
</dbReference>
<dbReference type="PANTHER" id="PTHR46743:SF2">
    <property type="entry name" value="TEICHOIC ACIDS EXPORT ATP-BINDING PROTEIN TAGH"/>
    <property type="match status" value="1"/>
</dbReference>
<gene>
    <name evidence="6" type="ORF">S03H2_67535</name>
</gene>
<dbReference type="GO" id="GO:0005524">
    <property type="term" value="F:ATP binding"/>
    <property type="evidence" value="ECO:0007669"/>
    <property type="project" value="UniProtKB-KW"/>
</dbReference>
<dbReference type="InterPro" id="IPR050683">
    <property type="entry name" value="Bact_Polysacc_Export_ATP-bd"/>
</dbReference>
<dbReference type="GO" id="GO:0016020">
    <property type="term" value="C:membrane"/>
    <property type="evidence" value="ECO:0007669"/>
    <property type="project" value="InterPro"/>
</dbReference>
<evidence type="ECO:0000256" key="1">
    <source>
        <dbReference type="ARBA" id="ARBA00005417"/>
    </source>
</evidence>
<evidence type="ECO:0000256" key="4">
    <source>
        <dbReference type="ARBA" id="ARBA00022840"/>
    </source>
</evidence>
<keyword evidence="4" id="KW-0067">ATP-binding</keyword>
<dbReference type="Gene3D" id="3.40.50.300">
    <property type="entry name" value="P-loop containing nucleotide triphosphate hydrolases"/>
    <property type="match status" value="1"/>
</dbReference>
<dbReference type="PANTHER" id="PTHR46743">
    <property type="entry name" value="TEICHOIC ACIDS EXPORT ATP-BINDING PROTEIN TAGH"/>
    <property type="match status" value="1"/>
</dbReference>
<proteinExistence type="inferred from homology"/>
<feature type="domain" description="ABC transporter" evidence="5">
    <location>
        <begin position="8"/>
        <end position="119"/>
    </location>
</feature>
<keyword evidence="3" id="KW-0547">Nucleotide-binding</keyword>
<reference evidence="6" key="1">
    <citation type="journal article" date="2014" name="Front. Microbiol.">
        <title>High frequency of phylogenetically diverse reductive dehalogenase-homologous genes in deep subseafloor sedimentary metagenomes.</title>
        <authorList>
            <person name="Kawai M."/>
            <person name="Futagami T."/>
            <person name="Toyoda A."/>
            <person name="Takaki Y."/>
            <person name="Nishi S."/>
            <person name="Hori S."/>
            <person name="Arai W."/>
            <person name="Tsubouchi T."/>
            <person name="Morono Y."/>
            <person name="Uchiyama I."/>
            <person name="Ito T."/>
            <person name="Fujiyama A."/>
            <person name="Inagaki F."/>
            <person name="Takami H."/>
        </authorList>
    </citation>
    <scope>NUCLEOTIDE SEQUENCE</scope>
    <source>
        <strain evidence="6">Expedition CK06-06</strain>
    </source>
</reference>
<evidence type="ECO:0000256" key="3">
    <source>
        <dbReference type="ARBA" id="ARBA00022741"/>
    </source>
</evidence>
<dbReference type="InterPro" id="IPR015860">
    <property type="entry name" value="ABC_transpr_TagH-like"/>
</dbReference>
<dbReference type="SUPFAM" id="SSF52540">
    <property type="entry name" value="P-loop containing nucleoside triphosphate hydrolases"/>
    <property type="match status" value="1"/>
</dbReference>
<feature type="non-terminal residue" evidence="6">
    <location>
        <position position="1"/>
    </location>
</feature>
<accession>X1I4V3</accession>
<dbReference type="CDD" id="cd03220">
    <property type="entry name" value="ABC_KpsT_Wzt"/>
    <property type="match status" value="1"/>
</dbReference>
<name>X1I4V3_9ZZZZ</name>
<dbReference type="EMBL" id="BARU01044237">
    <property type="protein sequence ID" value="GAH76747.1"/>
    <property type="molecule type" value="Genomic_DNA"/>
</dbReference>
<evidence type="ECO:0000259" key="5">
    <source>
        <dbReference type="Pfam" id="PF00005"/>
    </source>
</evidence>
<dbReference type="GO" id="GO:0140359">
    <property type="term" value="F:ABC-type transporter activity"/>
    <property type="evidence" value="ECO:0007669"/>
    <property type="project" value="InterPro"/>
</dbReference>
<dbReference type="InterPro" id="IPR003439">
    <property type="entry name" value="ABC_transporter-like_ATP-bd"/>
</dbReference>
<comment type="caution">
    <text evidence="6">The sequence shown here is derived from an EMBL/GenBank/DDBJ whole genome shotgun (WGS) entry which is preliminary data.</text>
</comment>
<sequence length="168" mass="18483">LEIKKPFGSGKTTLLKLLNGIFWPDKGKISVKGRVGALIQVGAGFHPLLTGRENVYINAAILGMTKKEVDEKFDSIVEFADIGDFIDAPVKYYSSGMFVRLGFAVAVHCELDILLVDEVLAVGDLAFALKCHRKMSEFRLNGGTVVIVSHNMQAIRNMCKKVLWINNG</sequence>
<evidence type="ECO:0000256" key="2">
    <source>
        <dbReference type="ARBA" id="ARBA00022448"/>
    </source>
</evidence>
<keyword evidence="2" id="KW-0813">Transport</keyword>
<protein>
    <recommendedName>
        <fullName evidence="5">ABC transporter domain-containing protein</fullName>
    </recommendedName>
</protein>
<comment type="similarity">
    <text evidence="1">Belongs to the ABC transporter superfamily.</text>
</comment>